<evidence type="ECO:0000313" key="1">
    <source>
        <dbReference type="EMBL" id="KAJ9652303.1"/>
    </source>
</evidence>
<sequence>MPSSKGEPDNPELREKVKEEVKAMSKGGGPGSWSAWKAGELARQYEAKGGGYKDTGDNKNKAKPGVPEKKDEEDNKTEKKKNQSDEKREEEKDDSKDEKKEDKKDETKGGSKAKGGKKK</sequence>
<gene>
    <name evidence="1" type="ORF">H2198_008437</name>
</gene>
<keyword evidence="2" id="KW-1185">Reference proteome</keyword>
<evidence type="ECO:0000313" key="2">
    <source>
        <dbReference type="Proteomes" id="UP001172386"/>
    </source>
</evidence>
<organism evidence="1 2">
    <name type="scientific">Neophaeococcomyces mojaviensis</name>
    <dbReference type="NCBI Taxonomy" id="3383035"/>
    <lineage>
        <taxon>Eukaryota</taxon>
        <taxon>Fungi</taxon>
        <taxon>Dikarya</taxon>
        <taxon>Ascomycota</taxon>
        <taxon>Pezizomycotina</taxon>
        <taxon>Eurotiomycetes</taxon>
        <taxon>Chaetothyriomycetidae</taxon>
        <taxon>Chaetothyriales</taxon>
        <taxon>Chaetothyriales incertae sedis</taxon>
        <taxon>Neophaeococcomyces</taxon>
    </lineage>
</organism>
<proteinExistence type="predicted"/>
<reference evidence="1" key="1">
    <citation type="submission" date="2022-10" db="EMBL/GenBank/DDBJ databases">
        <title>Culturing micro-colonial fungi from biological soil crusts in the Mojave desert and describing Neophaeococcomyces mojavensis, and introducing the new genera and species Taxawa tesnikishii.</title>
        <authorList>
            <person name="Kurbessoian T."/>
            <person name="Stajich J.E."/>
        </authorList>
    </citation>
    <scope>NUCLEOTIDE SEQUENCE</scope>
    <source>
        <strain evidence="1">JES_112</strain>
    </source>
</reference>
<accession>A0ACC2ZXG0</accession>
<dbReference type="EMBL" id="JAPDRQ010000205">
    <property type="protein sequence ID" value="KAJ9652303.1"/>
    <property type="molecule type" value="Genomic_DNA"/>
</dbReference>
<dbReference type="Proteomes" id="UP001172386">
    <property type="component" value="Unassembled WGS sequence"/>
</dbReference>
<comment type="caution">
    <text evidence="1">The sequence shown here is derived from an EMBL/GenBank/DDBJ whole genome shotgun (WGS) entry which is preliminary data.</text>
</comment>
<protein>
    <submittedName>
        <fullName evidence="1">Uncharacterized protein</fullName>
    </submittedName>
</protein>
<name>A0ACC2ZXG0_9EURO</name>